<name>A0ABQ4KQG3_SIMTE</name>
<dbReference type="EMBL" id="BORJ01000001">
    <property type="protein sequence ID" value="GIN94283.1"/>
    <property type="molecule type" value="Genomic_DNA"/>
</dbReference>
<keyword evidence="3" id="KW-1185">Reference proteome</keyword>
<proteinExistence type="predicted"/>
<accession>A0ABQ4KQG3</accession>
<feature type="region of interest" description="Disordered" evidence="1">
    <location>
        <begin position="22"/>
        <end position="50"/>
    </location>
</feature>
<dbReference type="Proteomes" id="UP000680670">
    <property type="component" value="Unassembled WGS sequence"/>
</dbReference>
<gene>
    <name evidence="2" type="ORF">J6TS1_01530</name>
</gene>
<evidence type="ECO:0000313" key="3">
    <source>
        <dbReference type="Proteomes" id="UP000680670"/>
    </source>
</evidence>
<evidence type="ECO:0000256" key="1">
    <source>
        <dbReference type="SAM" id="MobiDB-lite"/>
    </source>
</evidence>
<organism evidence="2 3">
    <name type="scientific">Siminovitchia terrae</name>
    <name type="common">Bacillus terrae</name>
    <dbReference type="NCBI Taxonomy" id="1914933"/>
    <lineage>
        <taxon>Bacteria</taxon>
        <taxon>Bacillati</taxon>
        <taxon>Bacillota</taxon>
        <taxon>Bacilli</taxon>
        <taxon>Bacillales</taxon>
        <taxon>Bacillaceae</taxon>
        <taxon>Siminovitchia</taxon>
    </lineage>
</organism>
<protein>
    <submittedName>
        <fullName evidence="2">Uncharacterized protein</fullName>
    </submittedName>
</protein>
<evidence type="ECO:0000313" key="2">
    <source>
        <dbReference type="EMBL" id="GIN94283.1"/>
    </source>
</evidence>
<sequence>MEGISTARIVASGNSKNIINARSKSFSKSDSAVKADAEQEQEQKIAEEEG</sequence>
<dbReference type="RefSeq" id="WP_212952508.1">
    <property type="nucleotide sequence ID" value="NZ_BORJ01000001.1"/>
</dbReference>
<reference evidence="2 3" key="1">
    <citation type="submission" date="2021-03" db="EMBL/GenBank/DDBJ databases">
        <title>Antimicrobial resistance genes in bacteria isolated from Japanese honey, and their potential for conferring macrolide and lincosamide resistance in the American foulbrood pathogen Paenibacillus larvae.</title>
        <authorList>
            <person name="Okamoto M."/>
            <person name="Kumagai M."/>
            <person name="Kanamori H."/>
            <person name="Takamatsu D."/>
        </authorList>
    </citation>
    <scope>NUCLEOTIDE SEQUENCE [LARGE SCALE GENOMIC DNA]</scope>
    <source>
        <strain evidence="2 3">J6TS1</strain>
    </source>
</reference>
<feature type="compositionally biased region" description="Basic and acidic residues" evidence="1">
    <location>
        <begin position="31"/>
        <end position="50"/>
    </location>
</feature>
<comment type="caution">
    <text evidence="2">The sequence shown here is derived from an EMBL/GenBank/DDBJ whole genome shotgun (WGS) entry which is preliminary data.</text>
</comment>